<reference evidence="4" key="1">
    <citation type="submission" date="2023-11" db="EMBL/GenBank/DDBJ databases">
        <authorList>
            <person name="De Vega J J."/>
            <person name="De Vega J J."/>
        </authorList>
    </citation>
    <scope>NUCLEOTIDE SEQUENCE</scope>
</reference>
<feature type="non-terminal residue" evidence="4">
    <location>
        <position position="126"/>
    </location>
</feature>
<protein>
    <recommendedName>
        <fullName evidence="3">Isochorismatase-like domain-containing protein</fullName>
    </recommendedName>
</protein>
<dbReference type="EMBL" id="CAVNYO010000158">
    <property type="protein sequence ID" value="CAK5270099.1"/>
    <property type="molecule type" value="Genomic_DNA"/>
</dbReference>
<accession>A0AAD2JZE0</accession>
<evidence type="ECO:0000313" key="4">
    <source>
        <dbReference type="EMBL" id="CAK5270099.1"/>
    </source>
</evidence>
<dbReference type="PANTHER" id="PTHR43540">
    <property type="entry name" value="PEROXYUREIDOACRYLATE/UREIDOACRYLATE AMIDOHYDROLASE-RELATED"/>
    <property type="match status" value="1"/>
</dbReference>
<comment type="caution">
    <text evidence="4">The sequence shown here is derived from an EMBL/GenBank/DDBJ whole genome shotgun (WGS) entry which is preliminary data.</text>
</comment>
<evidence type="ECO:0000259" key="3">
    <source>
        <dbReference type="Pfam" id="PF00857"/>
    </source>
</evidence>
<dbReference type="Pfam" id="PF00857">
    <property type="entry name" value="Isochorismatase"/>
    <property type="match status" value="1"/>
</dbReference>
<sequence length="126" mass="13547">MPTTSSTSPSHRVLLVLDAQHGFLSDPPVGVPSARALRANIAIVLARARASAEPPLIVHVRNTGDFGELDEPHTAGWELEHTPLAREHVIDKKKNNAFTGTRLDALIAKDAEIVIVGTQSDFSVRA</sequence>
<name>A0AAD2JZE0_9AGAR</name>
<evidence type="ECO:0000313" key="5">
    <source>
        <dbReference type="Proteomes" id="UP001295794"/>
    </source>
</evidence>
<evidence type="ECO:0000256" key="1">
    <source>
        <dbReference type="ARBA" id="ARBA00006336"/>
    </source>
</evidence>
<dbReference type="AlphaFoldDB" id="A0AAD2JZE0"/>
<keyword evidence="5" id="KW-1185">Reference proteome</keyword>
<evidence type="ECO:0000256" key="2">
    <source>
        <dbReference type="ARBA" id="ARBA00022801"/>
    </source>
</evidence>
<dbReference type="SUPFAM" id="SSF52499">
    <property type="entry name" value="Isochorismatase-like hydrolases"/>
    <property type="match status" value="1"/>
</dbReference>
<comment type="similarity">
    <text evidence="1">Belongs to the isochorismatase family.</text>
</comment>
<dbReference type="Proteomes" id="UP001295794">
    <property type="component" value="Unassembled WGS sequence"/>
</dbReference>
<gene>
    <name evidence="4" type="ORF">MYCIT1_LOCUS14254</name>
</gene>
<dbReference type="InterPro" id="IPR036380">
    <property type="entry name" value="Isochorismatase-like_sf"/>
</dbReference>
<dbReference type="Gene3D" id="3.40.50.850">
    <property type="entry name" value="Isochorismatase-like"/>
    <property type="match status" value="1"/>
</dbReference>
<dbReference type="InterPro" id="IPR050272">
    <property type="entry name" value="Isochorismatase-like_hydrls"/>
</dbReference>
<dbReference type="GO" id="GO:0016787">
    <property type="term" value="F:hydrolase activity"/>
    <property type="evidence" value="ECO:0007669"/>
    <property type="project" value="UniProtKB-KW"/>
</dbReference>
<dbReference type="PANTHER" id="PTHR43540:SF1">
    <property type="entry name" value="ISOCHORISMATASE HYDROLASE"/>
    <property type="match status" value="1"/>
</dbReference>
<feature type="domain" description="Isochorismatase-like" evidence="3">
    <location>
        <begin position="13"/>
        <end position="125"/>
    </location>
</feature>
<proteinExistence type="inferred from homology"/>
<dbReference type="InterPro" id="IPR000868">
    <property type="entry name" value="Isochorismatase-like_dom"/>
</dbReference>
<organism evidence="4 5">
    <name type="scientific">Mycena citricolor</name>
    <dbReference type="NCBI Taxonomy" id="2018698"/>
    <lineage>
        <taxon>Eukaryota</taxon>
        <taxon>Fungi</taxon>
        <taxon>Dikarya</taxon>
        <taxon>Basidiomycota</taxon>
        <taxon>Agaricomycotina</taxon>
        <taxon>Agaricomycetes</taxon>
        <taxon>Agaricomycetidae</taxon>
        <taxon>Agaricales</taxon>
        <taxon>Marasmiineae</taxon>
        <taxon>Mycenaceae</taxon>
        <taxon>Mycena</taxon>
    </lineage>
</organism>
<keyword evidence="2" id="KW-0378">Hydrolase</keyword>